<sequence length="246" mass="27082">MSSTNILLWSVLPYIAISSFVIGLVWRFKYDKFNWTTRSSQIYEGKLLSIAGPLFHLGLFAVIGGHIVGLLVPQTFTDSLGLSHEAYHLGAVTMGGAAGIATLLGITLLIYRRRTTAMVFAQTTKNDKTMYVFLVATLLAGSAATLSSAGVIGEEHNYRETVGPWVRSILTLSPNGELMMASPIAFRVHAVIGMSLFIIWPFTRLVHSLSAPVGYLFRPSIVYRTRDGRSVAGNRKARPGWERIKY</sequence>
<evidence type="ECO:0000256" key="12">
    <source>
        <dbReference type="ARBA" id="ARBA00023136"/>
    </source>
</evidence>
<keyword evidence="10" id="KW-0408">Iron</keyword>
<dbReference type="EMBL" id="JNSL01000083">
    <property type="protein sequence ID" value="KGA16500.1"/>
    <property type="molecule type" value="Genomic_DNA"/>
</dbReference>
<dbReference type="PANTHER" id="PTHR30598:SF3">
    <property type="entry name" value="RESPIRATORY NITRATE REDUCTASE 1 GAMMA CHAIN"/>
    <property type="match status" value="1"/>
</dbReference>
<dbReference type="SUPFAM" id="SSF103501">
    <property type="entry name" value="Respiratory nitrate reductase 1 gamma chain"/>
    <property type="match status" value="1"/>
</dbReference>
<dbReference type="FunFam" id="1.20.950.20:FF:000001">
    <property type="entry name" value="Respiratory nitrate reductase subunit gamma"/>
    <property type="match status" value="1"/>
</dbReference>
<dbReference type="Gene3D" id="1.20.950.20">
    <property type="entry name" value="Transmembrane di-heme cytochromes, Chain C"/>
    <property type="match status" value="1"/>
</dbReference>
<dbReference type="GO" id="GO:0019645">
    <property type="term" value="P:anaerobic electron transport chain"/>
    <property type="evidence" value="ECO:0007669"/>
    <property type="project" value="TreeGrafter"/>
</dbReference>
<comment type="caution">
    <text evidence="15">The sequence shown here is derived from an EMBL/GenBank/DDBJ whole genome shotgun (WGS) entry which is preliminary data.</text>
</comment>
<feature type="transmembrane region" description="Helical" evidence="13">
    <location>
        <begin position="87"/>
        <end position="111"/>
    </location>
</feature>
<keyword evidence="2" id="KW-0813">Transport</keyword>
<dbReference type="GO" id="GO:0042128">
    <property type="term" value="P:nitrate assimilation"/>
    <property type="evidence" value="ECO:0007669"/>
    <property type="project" value="UniProtKB-KW"/>
</dbReference>
<keyword evidence="4" id="KW-0349">Heme</keyword>
<accession>A0A094PXJ8</accession>
<dbReference type="NCBIfam" id="TIGR00351">
    <property type="entry name" value="narI"/>
    <property type="match status" value="1"/>
</dbReference>
<feature type="domain" description="NarG-like" evidence="14">
    <location>
        <begin position="5"/>
        <end position="226"/>
    </location>
</feature>
<evidence type="ECO:0000259" key="14">
    <source>
        <dbReference type="Pfam" id="PF02665"/>
    </source>
</evidence>
<evidence type="ECO:0000256" key="1">
    <source>
        <dbReference type="ARBA" id="ARBA00004651"/>
    </source>
</evidence>
<feature type="transmembrane region" description="Helical" evidence="13">
    <location>
        <begin position="6"/>
        <end position="26"/>
    </location>
</feature>
<dbReference type="GO" id="GO:0046872">
    <property type="term" value="F:metal ion binding"/>
    <property type="evidence" value="ECO:0007669"/>
    <property type="project" value="UniProtKB-KW"/>
</dbReference>
<dbReference type="InterPro" id="IPR023234">
    <property type="entry name" value="NarG-like_domain"/>
</dbReference>
<keyword evidence="8 13" id="KW-1133">Transmembrane helix</keyword>
<dbReference type="InterPro" id="IPR036197">
    <property type="entry name" value="NarG-like_sf"/>
</dbReference>
<keyword evidence="3" id="KW-1003">Cell membrane</keyword>
<evidence type="ECO:0000256" key="5">
    <source>
        <dbReference type="ARBA" id="ARBA00022692"/>
    </source>
</evidence>
<evidence type="ECO:0000256" key="10">
    <source>
        <dbReference type="ARBA" id="ARBA00023004"/>
    </source>
</evidence>
<evidence type="ECO:0000256" key="13">
    <source>
        <dbReference type="SAM" id="Phobius"/>
    </source>
</evidence>
<dbReference type="Pfam" id="PF02665">
    <property type="entry name" value="Nitrate_red_gam"/>
    <property type="match status" value="1"/>
</dbReference>
<dbReference type="PANTHER" id="PTHR30598">
    <property type="entry name" value="NITRATE REDUCTASE PRIVATE CHAPERONE, REDOX ENZYME MATURATION PROTEIN REMP FAMILY"/>
    <property type="match status" value="1"/>
</dbReference>
<evidence type="ECO:0000256" key="6">
    <source>
        <dbReference type="ARBA" id="ARBA00022723"/>
    </source>
</evidence>
<evidence type="ECO:0000256" key="8">
    <source>
        <dbReference type="ARBA" id="ARBA00022989"/>
    </source>
</evidence>
<dbReference type="GO" id="GO:0005886">
    <property type="term" value="C:plasma membrane"/>
    <property type="evidence" value="ECO:0007669"/>
    <property type="project" value="UniProtKB-SubCell"/>
</dbReference>
<dbReference type="GO" id="GO:0009055">
    <property type="term" value="F:electron transfer activity"/>
    <property type="evidence" value="ECO:0007669"/>
    <property type="project" value="TreeGrafter"/>
</dbReference>
<dbReference type="AlphaFoldDB" id="A0A094PXJ8"/>
<evidence type="ECO:0000256" key="7">
    <source>
        <dbReference type="ARBA" id="ARBA00022982"/>
    </source>
</evidence>
<dbReference type="GO" id="GO:0009325">
    <property type="term" value="C:nitrate reductase complex"/>
    <property type="evidence" value="ECO:0007669"/>
    <property type="project" value="InterPro"/>
</dbReference>
<comment type="subcellular location">
    <subcellularLocation>
        <location evidence="1">Cell membrane</location>
        <topology evidence="1">Multi-pass membrane protein</topology>
    </subcellularLocation>
</comment>
<keyword evidence="11" id="KW-0534">Nitrate assimilation</keyword>
<evidence type="ECO:0000256" key="11">
    <source>
        <dbReference type="ARBA" id="ARBA00023063"/>
    </source>
</evidence>
<keyword evidence="5 13" id="KW-0812">Transmembrane</keyword>
<keyword evidence="6" id="KW-0479">Metal-binding</keyword>
<keyword evidence="7" id="KW-0249">Electron transport</keyword>
<name>A0A094PXJ8_9ZZZZ</name>
<proteinExistence type="predicted"/>
<reference evidence="15" key="1">
    <citation type="submission" date="2014-06" db="EMBL/GenBank/DDBJ databases">
        <title>Key roles for freshwater Actinobacteria revealed by deep metagenomic sequencing.</title>
        <authorList>
            <person name="Ghai R."/>
            <person name="Mizuno C.M."/>
            <person name="Picazo A."/>
            <person name="Camacho A."/>
            <person name="Rodriguez-Valera F."/>
        </authorList>
    </citation>
    <scope>NUCLEOTIDE SEQUENCE</scope>
</reference>
<feature type="transmembrane region" description="Helical" evidence="13">
    <location>
        <begin position="184"/>
        <end position="202"/>
    </location>
</feature>
<gene>
    <name evidence="15" type="ORF">GM51_12470</name>
</gene>
<evidence type="ECO:0000256" key="4">
    <source>
        <dbReference type="ARBA" id="ARBA00022617"/>
    </source>
</evidence>
<keyword evidence="9" id="KW-0560">Oxidoreductase</keyword>
<dbReference type="InterPro" id="IPR051936">
    <property type="entry name" value="Heme-iron_electron_transfer"/>
</dbReference>
<evidence type="ECO:0000256" key="3">
    <source>
        <dbReference type="ARBA" id="ARBA00022475"/>
    </source>
</evidence>
<evidence type="ECO:0000256" key="2">
    <source>
        <dbReference type="ARBA" id="ARBA00022448"/>
    </source>
</evidence>
<feature type="transmembrane region" description="Helical" evidence="13">
    <location>
        <begin position="131"/>
        <end position="152"/>
    </location>
</feature>
<dbReference type="InterPro" id="IPR003816">
    <property type="entry name" value="Nitrate_red_gam"/>
</dbReference>
<feature type="transmembrane region" description="Helical" evidence="13">
    <location>
        <begin position="47"/>
        <end position="67"/>
    </location>
</feature>
<evidence type="ECO:0000313" key="15">
    <source>
        <dbReference type="EMBL" id="KGA16500.1"/>
    </source>
</evidence>
<keyword evidence="12 13" id="KW-0472">Membrane</keyword>
<dbReference type="GO" id="GO:0020037">
    <property type="term" value="F:heme binding"/>
    <property type="evidence" value="ECO:0007669"/>
    <property type="project" value="TreeGrafter"/>
</dbReference>
<organism evidence="15">
    <name type="scientific">freshwater metagenome</name>
    <dbReference type="NCBI Taxonomy" id="449393"/>
    <lineage>
        <taxon>unclassified sequences</taxon>
        <taxon>metagenomes</taxon>
        <taxon>ecological metagenomes</taxon>
    </lineage>
</organism>
<evidence type="ECO:0000256" key="9">
    <source>
        <dbReference type="ARBA" id="ARBA00023002"/>
    </source>
</evidence>
<dbReference type="GO" id="GO:0008940">
    <property type="term" value="F:nitrate reductase activity"/>
    <property type="evidence" value="ECO:0007669"/>
    <property type="project" value="InterPro"/>
</dbReference>
<protein>
    <submittedName>
        <fullName evidence="15">Respiratory nitrate reductase gamma chain</fullName>
    </submittedName>
</protein>